<dbReference type="GeneID" id="17311312"/>
<sequence length="83" mass="9669">MLEALWQYFHKLDGNVCLQWTVPHPARPNNQFVQFMNQDYVGQSKGRCSTAGFDKNELKFSAYVKQPNPFQPKEEQDPEVHLA</sequence>
<reference evidence="2" key="3">
    <citation type="submission" date="2015-06" db="UniProtKB">
        <authorList>
            <consortium name="EnsemblProtists"/>
        </authorList>
    </citation>
    <scope>IDENTIFICATION</scope>
</reference>
<dbReference type="HOGENOM" id="CLU_2547384_0_0_1"/>
<dbReference type="Proteomes" id="UP000011087">
    <property type="component" value="Unassembled WGS sequence"/>
</dbReference>
<gene>
    <name evidence="1" type="ORF">GUITHDRAFT_150043</name>
</gene>
<organism evidence="1">
    <name type="scientific">Guillardia theta (strain CCMP2712)</name>
    <name type="common">Cryptophyte</name>
    <dbReference type="NCBI Taxonomy" id="905079"/>
    <lineage>
        <taxon>Eukaryota</taxon>
        <taxon>Cryptophyceae</taxon>
        <taxon>Pyrenomonadales</taxon>
        <taxon>Geminigeraceae</taxon>
        <taxon>Guillardia</taxon>
    </lineage>
</organism>
<keyword evidence="3" id="KW-1185">Reference proteome</keyword>
<dbReference type="AlphaFoldDB" id="L1K271"/>
<dbReference type="PaxDb" id="55529-EKX54550"/>
<dbReference type="KEGG" id="gtt:GUITHDRAFT_150043"/>
<accession>L1K271</accession>
<reference evidence="1 3" key="1">
    <citation type="journal article" date="2012" name="Nature">
        <title>Algal genomes reveal evolutionary mosaicism and the fate of nucleomorphs.</title>
        <authorList>
            <consortium name="DOE Joint Genome Institute"/>
            <person name="Curtis B.A."/>
            <person name="Tanifuji G."/>
            <person name="Burki F."/>
            <person name="Gruber A."/>
            <person name="Irimia M."/>
            <person name="Maruyama S."/>
            <person name="Arias M.C."/>
            <person name="Ball S.G."/>
            <person name="Gile G.H."/>
            <person name="Hirakawa Y."/>
            <person name="Hopkins J.F."/>
            <person name="Kuo A."/>
            <person name="Rensing S.A."/>
            <person name="Schmutz J."/>
            <person name="Symeonidi A."/>
            <person name="Elias M."/>
            <person name="Eveleigh R.J."/>
            <person name="Herman E.K."/>
            <person name="Klute M.J."/>
            <person name="Nakayama T."/>
            <person name="Obornik M."/>
            <person name="Reyes-Prieto A."/>
            <person name="Armbrust E.V."/>
            <person name="Aves S.J."/>
            <person name="Beiko R.G."/>
            <person name="Coutinho P."/>
            <person name="Dacks J.B."/>
            <person name="Durnford D.G."/>
            <person name="Fast N.M."/>
            <person name="Green B.R."/>
            <person name="Grisdale C.J."/>
            <person name="Hempel F."/>
            <person name="Henrissat B."/>
            <person name="Hoppner M.P."/>
            <person name="Ishida K."/>
            <person name="Kim E."/>
            <person name="Koreny L."/>
            <person name="Kroth P.G."/>
            <person name="Liu Y."/>
            <person name="Malik S.B."/>
            <person name="Maier U.G."/>
            <person name="McRose D."/>
            <person name="Mock T."/>
            <person name="Neilson J.A."/>
            <person name="Onodera N.T."/>
            <person name="Poole A.M."/>
            <person name="Pritham E.J."/>
            <person name="Richards T.A."/>
            <person name="Rocap G."/>
            <person name="Roy S.W."/>
            <person name="Sarai C."/>
            <person name="Schaack S."/>
            <person name="Shirato S."/>
            <person name="Slamovits C.H."/>
            <person name="Spencer D.F."/>
            <person name="Suzuki S."/>
            <person name="Worden A.Z."/>
            <person name="Zauner S."/>
            <person name="Barry K."/>
            <person name="Bell C."/>
            <person name="Bharti A.K."/>
            <person name="Crow J.A."/>
            <person name="Grimwood J."/>
            <person name="Kramer R."/>
            <person name="Lindquist E."/>
            <person name="Lucas S."/>
            <person name="Salamov A."/>
            <person name="McFadden G.I."/>
            <person name="Lane C.E."/>
            <person name="Keeling P.J."/>
            <person name="Gray M.W."/>
            <person name="Grigoriev I.V."/>
            <person name="Archibald J.M."/>
        </authorList>
    </citation>
    <scope>NUCLEOTIDE SEQUENCE</scope>
    <source>
        <strain evidence="1 3">CCMP2712</strain>
    </source>
</reference>
<dbReference type="EMBL" id="JH992967">
    <property type="protein sequence ID" value="EKX54550.1"/>
    <property type="molecule type" value="Genomic_DNA"/>
</dbReference>
<evidence type="ECO:0000313" key="2">
    <source>
        <dbReference type="EnsemblProtists" id="EKX54550"/>
    </source>
</evidence>
<name>L1K271_GUITC</name>
<protein>
    <submittedName>
        <fullName evidence="1 2">Uncharacterized protein</fullName>
    </submittedName>
</protein>
<reference evidence="3" key="2">
    <citation type="submission" date="2012-11" db="EMBL/GenBank/DDBJ databases">
        <authorList>
            <person name="Kuo A."/>
            <person name="Curtis B.A."/>
            <person name="Tanifuji G."/>
            <person name="Burki F."/>
            <person name="Gruber A."/>
            <person name="Irimia M."/>
            <person name="Maruyama S."/>
            <person name="Arias M.C."/>
            <person name="Ball S.G."/>
            <person name="Gile G.H."/>
            <person name="Hirakawa Y."/>
            <person name="Hopkins J.F."/>
            <person name="Rensing S.A."/>
            <person name="Schmutz J."/>
            <person name="Symeonidi A."/>
            <person name="Elias M."/>
            <person name="Eveleigh R.J."/>
            <person name="Herman E.K."/>
            <person name="Klute M.J."/>
            <person name="Nakayama T."/>
            <person name="Obornik M."/>
            <person name="Reyes-Prieto A."/>
            <person name="Armbrust E.V."/>
            <person name="Aves S.J."/>
            <person name="Beiko R.G."/>
            <person name="Coutinho P."/>
            <person name="Dacks J.B."/>
            <person name="Durnford D.G."/>
            <person name="Fast N.M."/>
            <person name="Green B.R."/>
            <person name="Grisdale C."/>
            <person name="Hempe F."/>
            <person name="Henrissat B."/>
            <person name="Hoppner M.P."/>
            <person name="Ishida K.-I."/>
            <person name="Kim E."/>
            <person name="Koreny L."/>
            <person name="Kroth P.G."/>
            <person name="Liu Y."/>
            <person name="Malik S.-B."/>
            <person name="Maier U.G."/>
            <person name="McRose D."/>
            <person name="Mock T."/>
            <person name="Neilson J.A."/>
            <person name="Onodera N.T."/>
            <person name="Poole A.M."/>
            <person name="Pritham E.J."/>
            <person name="Richards T.A."/>
            <person name="Rocap G."/>
            <person name="Roy S.W."/>
            <person name="Sarai C."/>
            <person name="Schaack S."/>
            <person name="Shirato S."/>
            <person name="Slamovits C.H."/>
            <person name="Spencer D.F."/>
            <person name="Suzuki S."/>
            <person name="Worden A.Z."/>
            <person name="Zauner S."/>
            <person name="Barry K."/>
            <person name="Bell C."/>
            <person name="Bharti A.K."/>
            <person name="Crow J.A."/>
            <person name="Grimwood J."/>
            <person name="Kramer R."/>
            <person name="Lindquist E."/>
            <person name="Lucas S."/>
            <person name="Salamov A."/>
            <person name="McFadden G.I."/>
            <person name="Lane C.E."/>
            <person name="Keeling P.J."/>
            <person name="Gray M.W."/>
            <person name="Grigoriev I.V."/>
            <person name="Archibald J.M."/>
        </authorList>
    </citation>
    <scope>NUCLEOTIDE SEQUENCE</scope>
    <source>
        <strain evidence="3">CCMP2712</strain>
    </source>
</reference>
<dbReference type="EnsemblProtists" id="EKX54550">
    <property type="protein sequence ID" value="EKX54550"/>
    <property type="gene ID" value="GUITHDRAFT_150043"/>
</dbReference>
<evidence type="ECO:0000313" key="1">
    <source>
        <dbReference type="EMBL" id="EKX54550.1"/>
    </source>
</evidence>
<evidence type="ECO:0000313" key="3">
    <source>
        <dbReference type="Proteomes" id="UP000011087"/>
    </source>
</evidence>
<dbReference type="RefSeq" id="XP_005841530.1">
    <property type="nucleotide sequence ID" value="XM_005841473.1"/>
</dbReference>
<proteinExistence type="predicted"/>